<organism evidence="2 3">
    <name type="scientific">Marininema halotolerans</name>
    <dbReference type="NCBI Taxonomy" id="1155944"/>
    <lineage>
        <taxon>Bacteria</taxon>
        <taxon>Bacillati</taxon>
        <taxon>Bacillota</taxon>
        <taxon>Bacilli</taxon>
        <taxon>Bacillales</taxon>
        <taxon>Thermoactinomycetaceae</taxon>
        <taxon>Marininema</taxon>
    </lineage>
</organism>
<sequence length="160" mass="18202">MSINPHTGVREVEVEMVGHDPKTRKKYENIKQALKDLQDPNISKSQKKRCNKIIPPNMRNTNPEDVDPEVESKTSKKVTKTVYPDHYTDKEIDDMGNQALSDFLKGNGSLPYMIVKGDVRPVRFNSKVKGPDGKTIEVEGYVIPRPDGTVDYIDTHYPKF</sequence>
<evidence type="ECO:0000313" key="3">
    <source>
        <dbReference type="Proteomes" id="UP000198660"/>
    </source>
</evidence>
<dbReference type="EMBL" id="FPAA01000009">
    <property type="protein sequence ID" value="SFS86097.1"/>
    <property type="molecule type" value="Genomic_DNA"/>
</dbReference>
<reference evidence="3" key="1">
    <citation type="submission" date="2016-10" db="EMBL/GenBank/DDBJ databases">
        <authorList>
            <person name="Varghese N."/>
            <person name="Submissions S."/>
        </authorList>
    </citation>
    <scope>NUCLEOTIDE SEQUENCE [LARGE SCALE GENOMIC DNA]</scope>
    <source>
        <strain evidence="3">DSM 45789</strain>
    </source>
</reference>
<evidence type="ECO:0000256" key="1">
    <source>
        <dbReference type="SAM" id="MobiDB-lite"/>
    </source>
</evidence>
<gene>
    <name evidence="2" type="ORF">SAMN05444972_109121</name>
</gene>
<dbReference type="Proteomes" id="UP000198660">
    <property type="component" value="Unassembled WGS sequence"/>
</dbReference>
<keyword evidence="3" id="KW-1185">Reference proteome</keyword>
<evidence type="ECO:0000313" key="2">
    <source>
        <dbReference type="EMBL" id="SFS86097.1"/>
    </source>
</evidence>
<feature type="region of interest" description="Disordered" evidence="1">
    <location>
        <begin position="37"/>
        <end position="77"/>
    </location>
</feature>
<name>A0A1I6TAT5_9BACL</name>
<dbReference type="AlphaFoldDB" id="A0A1I6TAT5"/>
<proteinExistence type="predicted"/>
<accession>A0A1I6TAT5</accession>
<protein>
    <submittedName>
        <fullName evidence="2">Uncharacterized protein</fullName>
    </submittedName>
</protein>